<feature type="active site" description="Charge relay system" evidence="5">
    <location>
        <position position="261"/>
    </location>
</feature>
<comment type="similarity">
    <text evidence="5 6">Belongs to the peptidase S8 family.</text>
</comment>
<dbReference type="AlphaFoldDB" id="A0A5N5IPC9"/>
<name>A0A5N5IPC9_9FLAO</name>
<dbReference type="InterPro" id="IPR034054">
    <property type="entry name" value="Pep_S8_PrcA"/>
</dbReference>
<dbReference type="PROSITE" id="PS00138">
    <property type="entry name" value="SUBTILASE_SER"/>
    <property type="match status" value="1"/>
</dbReference>
<evidence type="ECO:0000256" key="3">
    <source>
        <dbReference type="ARBA" id="ARBA00022801"/>
    </source>
</evidence>
<keyword evidence="1 5" id="KW-0645">Protease</keyword>
<evidence type="ECO:0000256" key="1">
    <source>
        <dbReference type="ARBA" id="ARBA00022670"/>
    </source>
</evidence>
<feature type="active site" description="Charge relay system" evidence="5">
    <location>
        <position position="431"/>
    </location>
</feature>
<evidence type="ECO:0000313" key="9">
    <source>
        <dbReference type="EMBL" id="KAB5484525.1"/>
    </source>
</evidence>
<proteinExistence type="inferred from homology"/>
<feature type="domain" description="Peptidase S8/S53" evidence="7">
    <location>
        <begin position="220"/>
        <end position="476"/>
    </location>
</feature>
<gene>
    <name evidence="9" type="ORF">FOT42_016790</name>
</gene>
<dbReference type="EMBL" id="VNIK02000016">
    <property type="protein sequence ID" value="KAB5484525.1"/>
    <property type="molecule type" value="Genomic_DNA"/>
</dbReference>
<sequence>MRNFSIVLLLFYMGVNSPLLAQEYYWSGNQKNPLIQDNSKIVANIEEGTNIKNRIEEMQGVKKIDRINSTTVIIEFDGKNSKVNEELISLAANRIFAYFNEDGSSIIPTGEILFRPKEGVTIEEINKICDNLLIVTNKSYGSYTATVKDYSKIFQIANKLYETGHVEYSHPNFISKLKMFQNDPLYPDQYYLNNTGQFGGTPGIDINAPEVWAITTGLANVRVAVIDDGVENHPDIDGRVVDGYTIGNPNGNGAPLAGAEHGQACAGIIAATRNNNEGIAGIAPCSEIVPINISVPFVTAGQIRDAIDWAWDEGESDVLSNSWGYPSSDAITQAIGRARSQGRNGKGSIVVFASGNSGGAVAFPGNVAGVITVGAVDRNGNLWAYSSRGPEMDIVAPSGNTNLLGDIRTTDRQGANGYNGGNYVNNFGGTSAACPQVAGVVALMLSYKPSMTESQVSNILKSTATGTGFNNNLGHGRLNAQAALQQTIPIIEGPSMFCPSATMEVAELDGGSITWSVSPSNALSFTQGQSSTTFTRIGSFTGSAVITATLNPSCGTTQVISKNVSVGLAPINNVSFSNGADGEEYLCTSHTGNTYQIYPNTANTTYQYRLRSYPNLTVVYTSPPGQYNTGTINYIPSQGWYEFQVRTTNACGTSSWAGFEVEYVDCTQIGNRSNHSTFVYPNPANSQLYIKRIDADLDVKIQNSSKLEPFRAELYNLSGLLIKEKYFGNLGEESTLDVSNIQKGNYFLKIVAKEIEETHQIIIQ</sequence>
<dbReference type="Gene3D" id="3.40.50.200">
    <property type="entry name" value="Peptidase S8/S53 domain"/>
    <property type="match status" value="1"/>
</dbReference>
<evidence type="ECO:0000313" key="10">
    <source>
        <dbReference type="Proteomes" id="UP000319204"/>
    </source>
</evidence>
<reference evidence="9" key="1">
    <citation type="submission" date="2019-10" db="EMBL/GenBank/DDBJ databases">
        <title>Muricauda hadale sp. nov., a piezophilic bacterium isolated from hadopelagic water of the Mariana Trench.</title>
        <authorList>
            <person name="Wei Y."/>
        </authorList>
    </citation>
    <scope>NUCLEOTIDE SEQUENCE [LARGE SCALE GENOMIC DNA]</scope>
    <source>
        <strain evidence="9">MT-229</strain>
    </source>
</reference>
<keyword evidence="3 5" id="KW-0378">Hydrolase</keyword>
<dbReference type="GO" id="GO:0016485">
    <property type="term" value="P:protein processing"/>
    <property type="evidence" value="ECO:0007669"/>
    <property type="project" value="TreeGrafter"/>
</dbReference>
<evidence type="ECO:0000256" key="5">
    <source>
        <dbReference type="PROSITE-ProRule" id="PRU01240"/>
    </source>
</evidence>
<dbReference type="PANTHER" id="PTHR42884:SF14">
    <property type="entry name" value="NEUROENDOCRINE CONVERTASE 1"/>
    <property type="match status" value="1"/>
</dbReference>
<dbReference type="PROSITE" id="PS51892">
    <property type="entry name" value="SUBTILASE"/>
    <property type="match status" value="1"/>
</dbReference>
<dbReference type="Proteomes" id="UP000319204">
    <property type="component" value="Unassembled WGS sequence"/>
</dbReference>
<organism evidence="9 10">
    <name type="scientific">Flagellimonas hadalis</name>
    <dbReference type="NCBI Taxonomy" id="2597517"/>
    <lineage>
        <taxon>Bacteria</taxon>
        <taxon>Pseudomonadati</taxon>
        <taxon>Bacteroidota</taxon>
        <taxon>Flavobacteriia</taxon>
        <taxon>Flavobacteriales</taxon>
        <taxon>Flavobacteriaceae</taxon>
        <taxon>Flagellimonas</taxon>
    </lineage>
</organism>
<keyword evidence="2" id="KW-0732">Signal</keyword>
<dbReference type="InterPro" id="IPR026444">
    <property type="entry name" value="Secre_tail"/>
</dbReference>
<dbReference type="InterPro" id="IPR023828">
    <property type="entry name" value="Peptidase_S8_Ser-AS"/>
</dbReference>
<dbReference type="GO" id="GO:0004252">
    <property type="term" value="F:serine-type endopeptidase activity"/>
    <property type="evidence" value="ECO:0007669"/>
    <property type="project" value="UniProtKB-UniRule"/>
</dbReference>
<keyword evidence="10" id="KW-1185">Reference proteome</keyword>
<evidence type="ECO:0000256" key="4">
    <source>
        <dbReference type="ARBA" id="ARBA00022825"/>
    </source>
</evidence>
<dbReference type="PANTHER" id="PTHR42884">
    <property type="entry name" value="PROPROTEIN CONVERTASE SUBTILISIN/KEXIN-RELATED"/>
    <property type="match status" value="1"/>
</dbReference>
<dbReference type="PRINTS" id="PR00723">
    <property type="entry name" value="SUBTILISIN"/>
</dbReference>
<evidence type="ECO:0000259" key="7">
    <source>
        <dbReference type="Pfam" id="PF00082"/>
    </source>
</evidence>
<feature type="domain" description="Secretion system C-terminal sorting" evidence="8">
    <location>
        <begin position="679"/>
        <end position="763"/>
    </location>
</feature>
<keyword evidence="4 5" id="KW-0720">Serine protease</keyword>
<evidence type="ECO:0000256" key="2">
    <source>
        <dbReference type="ARBA" id="ARBA00022729"/>
    </source>
</evidence>
<dbReference type="OrthoDB" id="1055762at2"/>
<dbReference type="SUPFAM" id="SSF52743">
    <property type="entry name" value="Subtilisin-like"/>
    <property type="match status" value="1"/>
</dbReference>
<dbReference type="InterPro" id="IPR015500">
    <property type="entry name" value="Peptidase_S8_subtilisin-rel"/>
</dbReference>
<dbReference type="NCBIfam" id="TIGR04183">
    <property type="entry name" value="Por_Secre_tail"/>
    <property type="match status" value="1"/>
</dbReference>
<protein>
    <submittedName>
        <fullName evidence="9">S8 family serine peptidase</fullName>
    </submittedName>
</protein>
<dbReference type="RefSeq" id="WP_151891676.1">
    <property type="nucleotide sequence ID" value="NZ_VNIK02000016.1"/>
</dbReference>
<dbReference type="Pfam" id="PF18962">
    <property type="entry name" value="Por_Secre_tail"/>
    <property type="match status" value="1"/>
</dbReference>
<dbReference type="InterPro" id="IPR000209">
    <property type="entry name" value="Peptidase_S8/S53_dom"/>
</dbReference>
<evidence type="ECO:0000259" key="8">
    <source>
        <dbReference type="Pfam" id="PF18962"/>
    </source>
</evidence>
<dbReference type="PROSITE" id="PS00136">
    <property type="entry name" value="SUBTILASE_ASP"/>
    <property type="match status" value="1"/>
</dbReference>
<dbReference type="InterPro" id="IPR036852">
    <property type="entry name" value="Peptidase_S8/S53_dom_sf"/>
</dbReference>
<dbReference type="CDD" id="cd07498">
    <property type="entry name" value="Peptidases_S8_15"/>
    <property type="match status" value="1"/>
</dbReference>
<feature type="active site" description="Charge relay system" evidence="5">
    <location>
        <position position="227"/>
    </location>
</feature>
<evidence type="ECO:0000256" key="6">
    <source>
        <dbReference type="RuleBase" id="RU003355"/>
    </source>
</evidence>
<dbReference type="GO" id="GO:0016020">
    <property type="term" value="C:membrane"/>
    <property type="evidence" value="ECO:0007669"/>
    <property type="project" value="TreeGrafter"/>
</dbReference>
<dbReference type="InterPro" id="IPR023827">
    <property type="entry name" value="Peptidase_S8_Asp-AS"/>
</dbReference>
<accession>A0A5N5IPC9</accession>
<comment type="caution">
    <text evidence="9">The sequence shown here is derived from an EMBL/GenBank/DDBJ whole genome shotgun (WGS) entry which is preliminary data.</text>
</comment>
<dbReference type="Pfam" id="PF00082">
    <property type="entry name" value="Peptidase_S8"/>
    <property type="match status" value="1"/>
</dbReference>